<comment type="caution">
    <text evidence="3">The sequence shown here is derived from an EMBL/GenBank/DDBJ whole genome shotgun (WGS) entry which is preliminary data.</text>
</comment>
<feature type="region of interest" description="Disordered" evidence="1">
    <location>
        <begin position="63"/>
        <end position="108"/>
    </location>
</feature>
<feature type="compositionally biased region" description="Polar residues" evidence="1">
    <location>
        <begin position="521"/>
        <end position="538"/>
    </location>
</feature>
<feature type="region of interest" description="Disordered" evidence="1">
    <location>
        <begin position="420"/>
        <end position="446"/>
    </location>
</feature>
<feature type="domain" description="DUF7924" evidence="2">
    <location>
        <begin position="235"/>
        <end position="353"/>
    </location>
</feature>
<dbReference type="Proteomes" id="UP000034164">
    <property type="component" value="Unassembled WGS sequence"/>
</dbReference>
<feature type="region of interest" description="Disordered" evidence="1">
    <location>
        <begin position="466"/>
        <end position="551"/>
    </location>
</feature>
<feature type="compositionally biased region" description="Polar residues" evidence="1">
    <location>
        <begin position="420"/>
        <end position="430"/>
    </location>
</feature>
<dbReference type="AlphaFoldDB" id="A0A0G2I5C4"/>
<dbReference type="EMBL" id="LCZI01000604">
    <property type="protein sequence ID" value="KKZ65653.1"/>
    <property type="molecule type" value="Genomic_DNA"/>
</dbReference>
<proteinExistence type="predicted"/>
<organism evidence="3 4">
    <name type="scientific">[Emmonsia] crescens</name>
    <dbReference type="NCBI Taxonomy" id="73230"/>
    <lineage>
        <taxon>Eukaryota</taxon>
        <taxon>Fungi</taxon>
        <taxon>Dikarya</taxon>
        <taxon>Ascomycota</taxon>
        <taxon>Pezizomycotina</taxon>
        <taxon>Eurotiomycetes</taxon>
        <taxon>Eurotiomycetidae</taxon>
        <taxon>Onygenales</taxon>
        <taxon>Ajellomycetaceae</taxon>
        <taxon>Emergomyces</taxon>
    </lineage>
</organism>
<dbReference type="PANTHER" id="PTHR42470:SF2">
    <property type="match status" value="1"/>
</dbReference>
<evidence type="ECO:0000313" key="4">
    <source>
        <dbReference type="Proteomes" id="UP000034164"/>
    </source>
</evidence>
<feature type="region of interest" description="Disordered" evidence="1">
    <location>
        <begin position="157"/>
        <end position="181"/>
    </location>
</feature>
<evidence type="ECO:0000256" key="1">
    <source>
        <dbReference type="SAM" id="MobiDB-lite"/>
    </source>
</evidence>
<dbReference type="OrthoDB" id="10447299at2759"/>
<reference evidence="4" key="1">
    <citation type="journal article" date="2015" name="PLoS Genet.">
        <title>The dynamic genome and transcriptome of the human fungal pathogen Blastomyces and close relative Emmonsia.</title>
        <authorList>
            <person name="Munoz J.F."/>
            <person name="Gauthier G.M."/>
            <person name="Desjardins C.A."/>
            <person name="Gallo J.E."/>
            <person name="Holder J."/>
            <person name="Sullivan T.D."/>
            <person name="Marty A.J."/>
            <person name="Carmen J.C."/>
            <person name="Chen Z."/>
            <person name="Ding L."/>
            <person name="Gujja S."/>
            <person name="Magrini V."/>
            <person name="Misas E."/>
            <person name="Mitreva M."/>
            <person name="Priest M."/>
            <person name="Saif S."/>
            <person name="Whiston E.A."/>
            <person name="Young S."/>
            <person name="Zeng Q."/>
            <person name="Goldman W.E."/>
            <person name="Mardis E.R."/>
            <person name="Taylor J.W."/>
            <person name="McEwen J.G."/>
            <person name="Clay O.K."/>
            <person name="Klein B.S."/>
            <person name="Cuomo C.A."/>
        </authorList>
    </citation>
    <scope>NUCLEOTIDE SEQUENCE [LARGE SCALE GENOMIC DNA]</scope>
    <source>
        <strain evidence="4">UAMH 3008</strain>
    </source>
</reference>
<feature type="domain" description="DUF7924" evidence="2">
    <location>
        <begin position="369"/>
        <end position="409"/>
    </location>
</feature>
<accession>A0A0G2I5C4</accession>
<feature type="region of interest" description="Disordered" evidence="1">
    <location>
        <begin position="1"/>
        <end position="20"/>
    </location>
</feature>
<dbReference type="VEuPathDB" id="FungiDB:EMCG_08514"/>
<name>A0A0G2I5C4_9EURO</name>
<dbReference type="Pfam" id="PF25545">
    <property type="entry name" value="DUF7924"/>
    <property type="match status" value="2"/>
</dbReference>
<evidence type="ECO:0000259" key="2">
    <source>
        <dbReference type="Pfam" id="PF25545"/>
    </source>
</evidence>
<feature type="compositionally biased region" description="Polar residues" evidence="1">
    <location>
        <begin position="162"/>
        <end position="171"/>
    </location>
</feature>
<dbReference type="PANTHER" id="PTHR42470">
    <property type="entry name" value="VAST DOMAIN-CONTAINING PROTEIN"/>
    <property type="match status" value="1"/>
</dbReference>
<dbReference type="InterPro" id="IPR057684">
    <property type="entry name" value="DUF7924"/>
</dbReference>
<evidence type="ECO:0000313" key="3">
    <source>
        <dbReference type="EMBL" id="KKZ65653.1"/>
    </source>
</evidence>
<gene>
    <name evidence="3" type="ORF">EMCG_08514</name>
</gene>
<protein>
    <recommendedName>
        <fullName evidence="2">DUF7924 domain-containing protein</fullName>
    </recommendedName>
</protein>
<feature type="compositionally biased region" description="Basic residues" evidence="1">
    <location>
        <begin position="95"/>
        <end position="107"/>
    </location>
</feature>
<sequence>MPSQGDNAGKTAGAKQAPVRIYHHPFQPSIRLPLAAIRSPHFPCPFSNMASHHKARFVSKRALEQRAGTGSQNTQQPNSRCRRSPRLIERDERRASRRERSLKRKRLQHDYSSDIREPFLKQPRTNNPSVEYWVRHSRWPKGHSKFMERLFARPRSLRRTESSASWNTRSETNSREAKSNPYSDKNCEILLEAKGSFMGRHENGISSSCQMICKELLENKNPEAPQGTKFDDEVFQSTCERVQRQNGTAVIRKIADLIVPSAEDAIDLGCVKFKHLVESVNEGWDNSVSFDEAQRLLQPGQPLPTPQLRLPRPQPDYAVGFSRRAFTDDQLHKLAPFIGGVEDTSFFMGSAYIEVWEVGTYYRRSTKCTQHDFDFTALGGRDRWISYKFVINVYNGWAPSHFERLCSVIDDLPKDVNFGVSPQSKVQTEPQPQPEIYGRGPTETTSLSQEIGGVNLQGSSFTSLLEEESQQVAANPRNVASEATPRTKAGQRKDANVSRLVANPIQSNKRRHVEGGPATIQPRQTHQGETNTMANLEQNDIGAMGEQRHKT</sequence>
<feature type="compositionally biased region" description="Polar residues" evidence="1">
    <location>
        <begin position="68"/>
        <end position="79"/>
    </location>
</feature>